<sequence>MLTLFQKNRQSWSQHLTFKPCNAQAFKTAKAFIAGLVFVQSSCLLAQSPSNQPQQTLTLQDTIEIALSNDEWLTKSELTQSRLNVLSEGADAMPDPTFSLGLLNFPTNGFAINQEPMTQIKVGASQMFPRGDSLSLQEKKFTLIANEQPYLREERRLKLTQQTTHLWLDAFEASASYQLVNEARPLFDKLGDIVSASYASSAGKANQQDIIRAELELVRLNDRLISLDTKKRVALSTLSKFLLSTSNNVKYSTYIYQSKMPPHLDKVDASTIEKLMILDRHDEQGLYEFIDTHPLIDATEQRVRASNVDIELAEQAYKPQYAVNASYALRADAPNGQSRANFISIGASVSVPLFSKKRQDANLAGAKLMTEAIRTEKLLIMRELMSGLSSAYQQYTGLSERFAIYRDTIVPQMKHQSAAALNAYTNDIGDFAEVVRAKIAELDAQIMLLNIDVSKRKALSNIDYFSPIRSNTYSSAKALLQTEKKDNIHD</sequence>
<evidence type="ECO:0000313" key="1">
    <source>
        <dbReference type="EMBL" id="GLR70060.1"/>
    </source>
</evidence>
<comment type="caution">
    <text evidence="1">The sequence shown here is derived from an EMBL/GenBank/DDBJ whole genome shotgun (WGS) entry which is preliminary data.</text>
</comment>
<dbReference type="Gene3D" id="1.20.1600.10">
    <property type="entry name" value="Outer membrane efflux proteins (OEP)"/>
    <property type="match status" value="1"/>
</dbReference>
<dbReference type="SUPFAM" id="SSF56954">
    <property type="entry name" value="Outer membrane efflux proteins (OEP)"/>
    <property type="match status" value="1"/>
</dbReference>
<proteinExistence type="predicted"/>
<organism evidence="1 2">
    <name type="scientific">Agaribacter marinus</name>
    <dbReference type="NCBI Taxonomy" id="1431249"/>
    <lineage>
        <taxon>Bacteria</taxon>
        <taxon>Pseudomonadati</taxon>
        <taxon>Pseudomonadota</taxon>
        <taxon>Gammaproteobacteria</taxon>
        <taxon>Alteromonadales</taxon>
        <taxon>Alteromonadaceae</taxon>
        <taxon>Agaribacter</taxon>
    </lineage>
</organism>
<name>A0AA37T1K3_9ALTE</name>
<keyword evidence="2" id="KW-1185">Reference proteome</keyword>
<accession>A0AA37T1K3</accession>
<protein>
    <recommendedName>
        <fullName evidence="3">Outer membrane protein TolC</fullName>
    </recommendedName>
</protein>
<dbReference type="GO" id="GO:0015562">
    <property type="term" value="F:efflux transmembrane transporter activity"/>
    <property type="evidence" value="ECO:0007669"/>
    <property type="project" value="InterPro"/>
</dbReference>
<evidence type="ECO:0000313" key="2">
    <source>
        <dbReference type="Proteomes" id="UP001156601"/>
    </source>
</evidence>
<dbReference type="AlphaFoldDB" id="A0AA37T1K3"/>
<dbReference type="RefSeq" id="WP_284216365.1">
    <property type="nucleotide sequence ID" value="NZ_BSOT01000005.1"/>
</dbReference>
<reference evidence="1" key="1">
    <citation type="journal article" date="2014" name="Int. J. Syst. Evol. Microbiol.">
        <title>Complete genome sequence of Corynebacterium casei LMG S-19264T (=DSM 44701T), isolated from a smear-ripened cheese.</title>
        <authorList>
            <consortium name="US DOE Joint Genome Institute (JGI-PGF)"/>
            <person name="Walter F."/>
            <person name="Albersmeier A."/>
            <person name="Kalinowski J."/>
            <person name="Ruckert C."/>
        </authorList>
    </citation>
    <scope>NUCLEOTIDE SEQUENCE</scope>
    <source>
        <strain evidence="1">NBRC 110023</strain>
    </source>
</reference>
<evidence type="ECO:0008006" key="3">
    <source>
        <dbReference type="Google" id="ProtNLM"/>
    </source>
</evidence>
<gene>
    <name evidence="1" type="ORF">GCM10007852_09680</name>
</gene>
<dbReference type="Proteomes" id="UP001156601">
    <property type="component" value="Unassembled WGS sequence"/>
</dbReference>
<dbReference type="PANTHER" id="PTHR30203:SF24">
    <property type="entry name" value="BLR4935 PROTEIN"/>
    <property type="match status" value="1"/>
</dbReference>
<dbReference type="PANTHER" id="PTHR30203">
    <property type="entry name" value="OUTER MEMBRANE CATION EFFLUX PROTEIN"/>
    <property type="match status" value="1"/>
</dbReference>
<dbReference type="EMBL" id="BSOT01000005">
    <property type="protein sequence ID" value="GLR70060.1"/>
    <property type="molecule type" value="Genomic_DNA"/>
</dbReference>
<dbReference type="InterPro" id="IPR010131">
    <property type="entry name" value="MdtP/NodT-like"/>
</dbReference>
<reference evidence="1" key="2">
    <citation type="submission" date="2023-01" db="EMBL/GenBank/DDBJ databases">
        <title>Draft genome sequence of Agaribacter marinus strain NBRC 110023.</title>
        <authorList>
            <person name="Sun Q."/>
            <person name="Mori K."/>
        </authorList>
    </citation>
    <scope>NUCLEOTIDE SEQUENCE</scope>
    <source>
        <strain evidence="1">NBRC 110023</strain>
    </source>
</reference>